<evidence type="ECO:0000256" key="1">
    <source>
        <dbReference type="ARBA" id="ARBA00011738"/>
    </source>
</evidence>
<sequence length="99" mass="10909">MFRHVVLFTWTEETTDEQKATLAAELAKLPGAIPEIRAFTFGPDAGVNPGNQEFAIVADFDNVEDFLVYRDHPVHQAAIAEHIKPIAASRAAAQFVFQA</sequence>
<evidence type="ECO:0000259" key="2">
    <source>
        <dbReference type="PROSITE" id="PS51502"/>
    </source>
</evidence>
<reference evidence="3 4" key="1">
    <citation type="submission" date="2017-06" db="EMBL/GenBank/DDBJ databases">
        <authorList>
            <person name="Kim H.J."/>
            <person name="Triplett B.A."/>
        </authorList>
    </citation>
    <scope>NUCLEOTIDE SEQUENCE [LARGE SCALE GENOMIC DNA]</scope>
    <source>
        <strain evidence="3 4">CGMCC 4.2132</strain>
    </source>
</reference>
<dbReference type="InterPro" id="IPR044662">
    <property type="entry name" value="HS1/DABB1-like"/>
</dbReference>
<evidence type="ECO:0000313" key="4">
    <source>
        <dbReference type="Proteomes" id="UP000198282"/>
    </source>
</evidence>
<dbReference type="OrthoDB" id="6637496at2"/>
<gene>
    <name evidence="3" type="ORF">SAMN05216276_104323</name>
</gene>
<proteinExistence type="predicted"/>
<dbReference type="RefSeq" id="WP_089211169.1">
    <property type="nucleotide sequence ID" value="NZ_FZOD01000043.1"/>
</dbReference>
<dbReference type="PROSITE" id="PS51502">
    <property type="entry name" value="S_R_A_B_BARREL"/>
    <property type="match status" value="1"/>
</dbReference>
<dbReference type="InterPro" id="IPR013097">
    <property type="entry name" value="Dabb"/>
</dbReference>
<name>A0A239MMF7_9ACTN</name>
<accession>A0A239MMF7</accession>
<organism evidence="3 4">
    <name type="scientific">Streptosporangium subroseum</name>
    <dbReference type="NCBI Taxonomy" id="106412"/>
    <lineage>
        <taxon>Bacteria</taxon>
        <taxon>Bacillati</taxon>
        <taxon>Actinomycetota</taxon>
        <taxon>Actinomycetes</taxon>
        <taxon>Streptosporangiales</taxon>
        <taxon>Streptosporangiaceae</taxon>
        <taxon>Streptosporangium</taxon>
    </lineage>
</organism>
<dbReference type="Gene3D" id="3.30.70.100">
    <property type="match status" value="1"/>
</dbReference>
<dbReference type="InterPro" id="IPR011008">
    <property type="entry name" value="Dimeric_a/b-barrel"/>
</dbReference>
<dbReference type="EMBL" id="FZOD01000043">
    <property type="protein sequence ID" value="SNT43911.1"/>
    <property type="molecule type" value="Genomic_DNA"/>
</dbReference>
<dbReference type="Pfam" id="PF07876">
    <property type="entry name" value="Dabb"/>
    <property type="match status" value="1"/>
</dbReference>
<keyword evidence="4" id="KW-1185">Reference proteome</keyword>
<dbReference type="AlphaFoldDB" id="A0A239MMF7"/>
<dbReference type="PANTHER" id="PTHR33178:SF10">
    <property type="entry name" value="STRESS-RESPONSE A_B BARREL DOMAIN-CONTAINING PROTEIN"/>
    <property type="match status" value="1"/>
</dbReference>
<evidence type="ECO:0000313" key="3">
    <source>
        <dbReference type="EMBL" id="SNT43911.1"/>
    </source>
</evidence>
<dbReference type="SMART" id="SM00886">
    <property type="entry name" value="Dabb"/>
    <property type="match status" value="1"/>
</dbReference>
<feature type="domain" description="Stress-response A/B barrel" evidence="2">
    <location>
        <begin position="2"/>
        <end position="95"/>
    </location>
</feature>
<dbReference type="SUPFAM" id="SSF54909">
    <property type="entry name" value="Dimeric alpha+beta barrel"/>
    <property type="match status" value="1"/>
</dbReference>
<dbReference type="Proteomes" id="UP000198282">
    <property type="component" value="Unassembled WGS sequence"/>
</dbReference>
<dbReference type="PANTHER" id="PTHR33178">
    <property type="match status" value="1"/>
</dbReference>
<protein>
    <submittedName>
        <fullName evidence="3">Stress responsive A/B Barrel Domain</fullName>
    </submittedName>
</protein>
<comment type="subunit">
    <text evidence="1">Homodimer.</text>
</comment>